<organism evidence="1 2">
    <name type="scientific">Ramazzottius varieornatus</name>
    <name type="common">Water bear</name>
    <name type="synonym">Tardigrade</name>
    <dbReference type="NCBI Taxonomy" id="947166"/>
    <lineage>
        <taxon>Eukaryota</taxon>
        <taxon>Metazoa</taxon>
        <taxon>Ecdysozoa</taxon>
        <taxon>Tardigrada</taxon>
        <taxon>Eutardigrada</taxon>
        <taxon>Parachela</taxon>
        <taxon>Hypsibioidea</taxon>
        <taxon>Ramazzottiidae</taxon>
        <taxon>Ramazzottius</taxon>
    </lineage>
</organism>
<keyword evidence="2" id="KW-1185">Reference proteome</keyword>
<evidence type="ECO:0000313" key="1">
    <source>
        <dbReference type="EMBL" id="GAU87825.1"/>
    </source>
</evidence>
<protein>
    <submittedName>
        <fullName evidence="1">Uncharacterized protein</fullName>
    </submittedName>
</protein>
<dbReference type="Proteomes" id="UP000186922">
    <property type="component" value="Unassembled WGS sequence"/>
</dbReference>
<sequence length="83" mass="9467">MQPEVQSAIPIGRSQKRLLFLFSGLFKPALAPNKIIFVRDCGMVFSVFPFWTLLVYRSSFFKVLTSVHGLVETKLSSTLIMRE</sequence>
<gene>
    <name evidence="1" type="primary">RvY_00621-1</name>
    <name evidence="1" type="synonym">RvY_00621.1</name>
    <name evidence="1" type="ORF">RvY_00621</name>
</gene>
<evidence type="ECO:0000313" key="2">
    <source>
        <dbReference type="Proteomes" id="UP000186922"/>
    </source>
</evidence>
<accession>A0A1D1UHG1</accession>
<comment type="caution">
    <text evidence="1">The sequence shown here is derived from an EMBL/GenBank/DDBJ whole genome shotgun (WGS) entry which is preliminary data.</text>
</comment>
<dbReference type="EMBL" id="BDGG01000001">
    <property type="protein sequence ID" value="GAU87825.1"/>
    <property type="molecule type" value="Genomic_DNA"/>
</dbReference>
<dbReference type="AlphaFoldDB" id="A0A1D1UHG1"/>
<proteinExistence type="predicted"/>
<name>A0A1D1UHG1_RAMVA</name>
<reference evidence="1 2" key="1">
    <citation type="journal article" date="2016" name="Nat. Commun.">
        <title>Extremotolerant tardigrade genome and improved radiotolerance of human cultured cells by tardigrade-unique protein.</title>
        <authorList>
            <person name="Hashimoto T."/>
            <person name="Horikawa D.D."/>
            <person name="Saito Y."/>
            <person name="Kuwahara H."/>
            <person name="Kozuka-Hata H."/>
            <person name="Shin-I T."/>
            <person name="Minakuchi Y."/>
            <person name="Ohishi K."/>
            <person name="Motoyama A."/>
            <person name="Aizu T."/>
            <person name="Enomoto A."/>
            <person name="Kondo K."/>
            <person name="Tanaka S."/>
            <person name="Hara Y."/>
            <person name="Koshikawa S."/>
            <person name="Sagara H."/>
            <person name="Miura T."/>
            <person name="Yokobori S."/>
            <person name="Miyagawa K."/>
            <person name="Suzuki Y."/>
            <person name="Kubo T."/>
            <person name="Oyama M."/>
            <person name="Kohara Y."/>
            <person name="Fujiyama A."/>
            <person name="Arakawa K."/>
            <person name="Katayama T."/>
            <person name="Toyoda A."/>
            <person name="Kunieda T."/>
        </authorList>
    </citation>
    <scope>NUCLEOTIDE SEQUENCE [LARGE SCALE GENOMIC DNA]</scope>
    <source>
        <strain evidence="1 2">YOKOZUNA-1</strain>
    </source>
</reference>